<keyword evidence="2" id="KW-1185">Reference proteome</keyword>
<evidence type="ECO:0000313" key="1">
    <source>
        <dbReference type="EMBL" id="TDZ23653.1"/>
    </source>
</evidence>
<protein>
    <submittedName>
        <fullName evidence="1">Uncharacterized protein</fullName>
    </submittedName>
</protein>
<reference evidence="2" key="2">
    <citation type="journal article" date="2019" name="Mol. Plant Microbe Interact.">
        <title>Genome sequence resources for four phytopathogenic fungi from the Colletotrichum orbiculare species complex.</title>
        <authorList>
            <person name="Gan P."/>
            <person name="Tsushima A."/>
            <person name="Narusaka M."/>
            <person name="Narusaka Y."/>
            <person name="Takano Y."/>
            <person name="Kubo Y."/>
            <person name="Shirasu K."/>
        </authorList>
    </citation>
    <scope>GENOME REANNOTATION</scope>
    <source>
        <strain evidence="2">104-T / ATCC 96160 / CBS 514.97 / LARS 414 / MAFF 240422</strain>
    </source>
</reference>
<accession>A0A484G0F7</accession>
<dbReference type="Proteomes" id="UP000014480">
    <property type="component" value="Unassembled WGS sequence"/>
</dbReference>
<comment type="caution">
    <text evidence="1">The sequence shown here is derived from an EMBL/GenBank/DDBJ whole genome shotgun (WGS) entry which is preliminary data.</text>
</comment>
<reference evidence="2" key="1">
    <citation type="journal article" date="2013" name="New Phytol.">
        <title>Comparative genomic and transcriptomic analyses reveal the hemibiotrophic stage shift of Colletotrichum fungi.</title>
        <authorList>
            <person name="Gan P."/>
            <person name="Ikeda K."/>
            <person name="Irieda H."/>
            <person name="Narusaka M."/>
            <person name="O'Connell R.J."/>
            <person name="Narusaka Y."/>
            <person name="Takano Y."/>
            <person name="Kubo Y."/>
            <person name="Shirasu K."/>
        </authorList>
    </citation>
    <scope>NUCLEOTIDE SEQUENCE [LARGE SCALE GENOMIC DNA]</scope>
    <source>
        <strain evidence="2">104-T / ATCC 96160 / CBS 514.97 / LARS 414 / MAFF 240422</strain>
    </source>
</reference>
<evidence type="ECO:0000313" key="2">
    <source>
        <dbReference type="Proteomes" id="UP000014480"/>
    </source>
</evidence>
<name>A0A484G0F7_COLOR</name>
<dbReference type="EMBL" id="AMCV02000005">
    <property type="protein sequence ID" value="TDZ23653.1"/>
    <property type="molecule type" value="Genomic_DNA"/>
</dbReference>
<dbReference type="AlphaFoldDB" id="A0A484G0F7"/>
<organism evidence="1 2">
    <name type="scientific">Colletotrichum orbiculare (strain 104-T / ATCC 96160 / CBS 514.97 / LARS 414 / MAFF 240422)</name>
    <name type="common">Cucumber anthracnose fungus</name>
    <name type="synonym">Colletotrichum lagenarium</name>
    <dbReference type="NCBI Taxonomy" id="1213857"/>
    <lineage>
        <taxon>Eukaryota</taxon>
        <taxon>Fungi</taxon>
        <taxon>Dikarya</taxon>
        <taxon>Ascomycota</taxon>
        <taxon>Pezizomycotina</taxon>
        <taxon>Sordariomycetes</taxon>
        <taxon>Hypocreomycetidae</taxon>
        <taxon>Glomerellales</taxon>
        <taxon>Glomerellaceae</taxon>
        <taxon>Colletotrichum</taxon>
        <taxon>Colletotrichum orbiculare species complex</taxon>
    </lineage>
</organism>
<sequence>MIASPMSRLVVATLTSFRITDLPYSMTGVVWEGQPQRHRPARGELVRCHLARLSCGRRYLGSYCFCACEITGNLV</sequence>
<proteinExistence type="predicted"/>
<gene>
    <name evidence="1" type="ORF">Cob_v002927</name>
</gene>